<reference evidence="12 13" key="1">
    <citation type="journal article" date="2019" name="Commun. Biol.">
        <title>The bagworm genome reveals a unique fibroin gene that provides high tensile strength.</title>
        <authorList>
            <person name="Kono N."/>
            <person name="Nakamura H."/>
            <person name="Ohtoshi R."/>
            <person name="Tomita M."/>
            <person name="Numata K."/>
            <person name="Arakawa K."/>
        </authorList>
    </citation>
    <scope>NUCLEOTIDE SEQUENCE [LARGE SCALE GENOMIC DNA]</scope>
</reference>
<dbReference type="PRINTS" id="PR00171">
    <property type="entry name" value="SUGRTRNSPORT"/>
</dbReference>
<dbReference type="GO" id="GO:0022857">
    <property type="term" value="F:transmembrane transporter activity"/>
    <property type="evidence" value="ECO:0007669"/>
    <property type="project" value="InterPro"/>
</dbReference>
<accession>A0A4C1SYM5</accession>
<feature type="coiled-coil region" evidence="9">
    <location>
        <begin position="151"/>
        <end position="186"/>
    </location>
</feature>
<dbReference type="Pfam" id="PF00083">
    <property type="entry name" value="Sugar_tr"/>
    <property type="match status" value="1"/>
</dbReference>
<evidence type="ECO:0000313" key="12">
    <source>
        <dbReference type="EMBL" id="GBP06278.1"/>
    </source>
</evidence>
<evidence type="ECO:0000313" key="13">
    <source>
        <dbReference type="Proteomes" id="UP000299102"/>
    </source>
</evidence>
<feature type="transmembrane region" description="Helical" evidence="10">
    <location>
        <begin position="60"/>
        <end position="81"/>
    </location>
</feature>
<evidence type="ECO:0000256" key="1">
    <source>
        <dbReference type="ARBA" id="ARBA00004651"/>
    </source>
</evidence>
<dbReference type="Proteomes" id="UP000299102">
    <property type="component" value="Unassembled WGS sequence"/>
</dbReference>
<sequence>MALLDLKELVDFRSYTSFGPLITVPLWRHVGRRHIILSSNIPLLLGWLLAGVAHSLPMLYAARLLWGCAVGMQFALVPIYIGEIAEDANRGALSSFFLLYINVGFLLAYAIGPFTTYRGLTAVGGVLSLLYVPFAWLIPESPFYLVYKGRYDEASKVLQELRCANKQQVQEELDGLKDLVAREFKEEPKIKDLWASRGNVKALGICVFLTMLLQLSGIDVLLFYMEELLVKVGTKMSAAQGTIIMGVVQVVTSCITPMVVDRLGRKFLMWTTSLGLTIFLTAIGVYALFDSYFKYDLSSIAFLPLLCLVIYMILFTLGVGPVPWILVAEMFPVKTKSLAGGICSFMCWLAGFVWTRFFRDVEASYGIYTAFWILAVCCGIGFIFSVTMLPETKGKTFDEIQDMLNNRSKDKTTEA</sequence>
<feature type="transmembrane region" description="Helical" evidence="10">
    <location>
        <begin position="267"/>
        <end position="289"/>
    </location>
</feature>
<feature type="transmembrane region" description="Helical" evidence="10">
    <location>
        <begin position="93"/>
        <end position="111"/>
    </location>
</feature>
<evidence type="ECO:0000256" key="4">
    <source>
        <dbReference type="ARBA" id="ARBA00022597"/>
    </source>
</evidence>
<evidence type="ECO:0000256" key="3">
    <source>
        <dbReference type="ARBA" id="ARBA00022475"/>
    </source>
</evidence>
<dbReference type="SUPFAM" id="SSF103473">
    <property type="entry name" value="MFS general substrate transporter"/>
    <property type="match status" value="1"/>
</dbReference>
<organism evidence="12 13">
    <name type="scientific">Eumeta variegata</name>
    <name type="common">Bagworm moth</name>
    <name type="synonym">Eumeta japonica</name>
    <dbReference type="NCBI Taxonomy" id="151549"/>
    <lineage>
        <taxon>Eukaryota</taxon>
        <taxon>Metazoa</taxon>
        <taxon>Ecdysozoa</taxon>
        <taxon>Arthropoda</taxon>
        <taxon>Hexapoda</taxon>
        <taxon>Insecta</taxon>
        <taxon>Pterygota</taxon>
        <taxon>Neoptera</taxon>
        <taxon>Endopterygota</taxon>
        <taxon>Lepidoptera</taxon>
        <taxon>Glossata</taxon>
        <taxon>Ditrysia</taxon>
        <taxon>Tineoidea</taxon>
        <taxon>Psychidae</taxon>
        <taxon>Oiketicinae</taxon>
        <taxon>Eumeta</taxon>
    </lineage>
</organism>
<gene>
    <name evidence="12" type="primary">Tret1</name>
    <name evidence="12" type="ORF">EVAR_3611_1</name>
</gene>
<dbReference type="Gene3D" id="1.20.1250.20">
    <property type="entry name" value="MFS general substrate transporter like domains"/>
    <property type="match status" value="1"/>
</dbReference>
<dbReference type="InterPro" id="IPR003663">
    <property type="entry name" value="Sugar/inositol_transpt"/>
</dbReference>
<keyword evidence="3" id="KW-1003">Cell membrane</keyword>
<dbReference type="STRING" id="151549.A0A4C1SYM5"/>
<keyword evidence="4" id="KW-0762">Sugar transport</keyword>
<keyword evidence="6 10" id="KW-1133">Transmembrane helix</keyword>
<comment type="subcellular location">
    <subcellularLocation>
        <location evidence="1">Cell membrane</location>
        <topology evidence="1">Multi-pass membrane protein</topology>
    </subcellularLocation>
</comment>
<keyword evidence="13" id="KW-1185">Reference proteome</keyword>
<dbReference type="PROSITE" id="PS50850">
    <property type="entry name" value="MFS"/>
    <property type="match status" value="1"/>
</dbReference>
<evidence type="ECO:0000256" key="6">
    <source>
        <dbReference type="ARBA" id="ARBA00022989"/>
    </source>
</evidence>
<dbReference type="InterPro" id="IPR050549">
    <property type="entry name" value="MFS_Trehalose_Transporter"/>
</dbReference>
<feature type="transmembrane region" description="Helical" evidence="10">
    <location>
        <begin position="237"/>
        <end position="260"/>
    </location>
</feature>
<dbReference type="AlphaFoldDB" id="A0A4C1SYM5"/>
<feature type="transmembrane region" description="Helical" evidence="10">
    <location>
        <begin position="369"/>
        <end position="389"/>
    </location>
</feature>
<dbReference type="GO" id="GO:0005886">
    <property type="term" value="C:plasma membrane"/>
    <property type="evidence" value="ECO:0007669"/>
    <property type="project" value="UniProtKB-SubCell"/>
</dbReference>
<evidence type="ECO:0000256" key="7">
    <source>
        <dbReference type="ARBA" id="ARBA00023136"/>
    </source>
</evidence>
<proteinExistence type="predicted"/>
<dbReference type="InterPro" id="IPR020846">
    <property type="entry name" value="MFS_dom"/>
</dbReference>
<keyword evidence="7 10" id="KW-0472">Membrane</keyword>
<evidence type="ECO:0000256" key="2">
    <source>
        <dbReference type="ARBA" id="ARBA00022448"/>
    </source>
</evidence>
<evidence type="ECO:0000256" key="8">
    <source>
        <dbReference type="ARBA" id="ARBA00023180"/>
    </source>
</evidence>
<feature type="transmembrane region" description="Helical" evidence="10">
    <location>
        <begin position="301"/>
        <end position="326"/>
    </location>
</feature>
<keyword evidence="5 10" id="KW-0812">Transmembrane</keyword>
<dbReference type="InterPro" id="IPR005828">
    <property type="entry name" value="MFS_sugar_transport-like"/>
</dbReference>
<protein>
    <submittedName>
        <fullName evidence="12">Facilitated trehalose transporter Tret1</fullName>
    </submittedName>
</protein>
<dbReference type="FunFam" id="1.20.1250.20:FF:000218">
    <property type="entry name" value="facilitated trehalose transporter Tret1"/>
    <property type="match status" value="1"/>
</dbReference>
<feature type="transmembrane region" description="Helical" evidence="10">
    <location>
        <begin position="35"/>
        <end position="54"/>
    </location>
</feature>
<dbReference type="OrthoDB" id="4142200at2759"/>
<dbReference type="EMBL" id="BGZK01000021">
    <property type="protein sequence ID" value="GBP06278.1"/>
    <property type="molecule type" value="Genomic_DNA"/>
</dbReference>
<name>A0A4C1SYM5_EUMVA</name>
<keyword evidence="8" id="KW-0325">Glycoprotein</keyword>
<dbReference type="PANTHER" id="PTHR48021">
    <property type="match status" value="1"/>
</dbReference>
<evidence type="ECO:0000256" key="9">
    <source>
        <dbReference type="SAM" id="Coils"/>
    </source>
</evidence>
<feature type="transmembrane region" description="Helical" evidence="10">
    <location>
        <begin position="117"/>
        <end position="138"/>
    </location>
</feature>
<evidence type="ECO:0000259" key="11">
    <source>
        <dbReference type="PROSITE" id="PS50850"/>
    </source>
</evidence>
<dbReference type="InterPro" id="IPR036259">
    <property type="entry name" value="MFS_trans_sf"/>
</dbReference>
<comment type="caution">
    <text evidence="12">The sequence shown here is derived from an EMBL/GenBank/DDBJ whole genome shotgun (WGS) entry which is preliminary data.</text>
</comment>
<keyword evidence="9" id="KW-0175">Coiled coil</keyword>
<feature type="transmembrane region" description="Helical" evidence="10">
    <location>
        <begin position="338"/>
        <end position="357"/>
    </location>
</feature>
<evidence type="ECO:0000256" key="10">
    <source>
        <dbReference type="SAM" id="Phobius"/>
    </source>
</evidence>
<evidence type="ECO:0000256" key="5">
    <source>
        <dbReference type="ARBA" id="ARBA00022692"/>
    </source>
</evidence>
<feature type="domain" description="Major facilitator superfamily (MFS) profile" evidence="11">
    <location>
        <begin position="1"/>
        <end position="393"/>
    </location>
</feature>
<feature type="transmembrane region" description="Helical" evidence="10">
    <location>
        <begin position="202"/>
        <end position="225"/>
    </location>
</feature>
<dbReference type="PANTHER" id="PTHR48021:SF47">
    <property type="entry name" value="GH17672P"/>
    <property type="match status" value="1"/>
</dbReference>
<keyword evidence="2" id="KW-0813">Transport</keyword>